<dbReference type="Pfam" id="PF02518">
    <property type="entry name" value="HATPase_c"/>
    <property type="match status" value="1"/>
</dbReference>
<reference evidence="10 11" key="1">
    <citation type="journal article" date="2020" name="G3 (Bethesda)">
        <title>CeMbio - The Caenorhabditis elegans Microbiome Resource.</title>
        <authorList>
            <person name="Dirksen P."/>
            <person name="Assie A."/>
            <person name="Zimmermann J."/>
            <person name="Zhang F."/>
            <person name="Tietje A.M."/>
            <person name="Marsh S.A."/>
            <person name="Felix M.A."/>
            <person name="Shapira M."/>
            <person name="Kaleta C."/>
            <person name="Schulenburg H."/>
            <person name="Samuel B."/>
        </authorList>
    </citation>
    <scope>NUCLEOTIDE SEQUENCE [LARGE SCALE GENOMIC DNA]</scope>
    <source>
        <strain evidence="10 11">BIGb0172</strain>
    </source>
</reference>
<keyword evidence="11" id="KW-1185">Reference proteome</keyword>
<feature type="transmembrane region" description="Helical" evidence="7">
    <location>
        <begin position="219"/>
        <end position="239"/>
    </location>
</feature>
<dbReference type="InterPro" id="IPR003594">
    <property type="entry name" value="HATPase_dom"/>
</dbReference>
<dbReference type="InterPro" id="IPR005467">
    <property type="entry name" value="His_kinase_dom"/>
</dbReference>
<keyword evidence="7" id="KW-1133">Transmembrane helix</keyword>
<dbReference type="AlphaFoldDB" id="A0A7G5ECM5"/>
<organism evidence="10 11">
    <name type="scientific">Comamonas piscis</name>
    <dbReference type="NCBI Taxonomy" id="1562974"/>
    <lineage>
        <taxon>Bacteria</taxon>
        <taxon>Pseudomonadati</taxon>
        <taxon>Pseudomonadota</taxon>
        <taxon>Betaproteobacteria</taxon>
        <taxon>Burkholderiales</taxon>
        <taxon>Comamonadaceae</taxon>
        <taxon>Comamonas</taxon>
    </lineage>
</organism>
<dbReference type="PANTHER" id="PTHR45339:SF1">
    <property type="entry name" value="HYBRID SIGNAL TRANSDUCTION HISTIDINE KINASE J"/>
    <property type="match status" value="1"/>
</dbReference>
<keyword evidence="7" id="KW-0812">Transmembrane</keyword>
<dbReference type="SUPFAM" id="SSF47384">
    <property type="entry name" value="Homodimeric domain of signal transducing histidine kinase"/>
    <property type="match status" value="1"/>
</dbReference>
<evidence type="ECO:0000256" key="5">
    <source>
        <dbReference type="PROSITE-ProRule" id="PRU00169"/>
    </source>
</evidence>
<dbReference type="KEGG" id="cpis:HS961_02245"/>
<dbReference type="PRINTS" id="PR00344">
    <property type="entry name" value="BCTRLSENSOR"/>
</dbReference>
<gene>
    <name evidence="10" type="ORF">HS961_02245</name>
</gene>
<keyword evidence="3 5" id="KW-0597">Phosphoprotein</keyword>
<dbReference type="InterPro" id="IPR036097">
    <property type="entry name" value="HisK_dim/P_sf"/>
</dbReference>
<dbReference type="Pfam" id="PF00072">
    <property type="entry name" value="Response_reg"/>
    <property type="match status" value="1"/>
</dbReference>
<dbReference type="PROSITE" id="PS50109">
    <property type="entry name" value="HIS_KIN"/>
    <property type="match status" value="1"/>
</dbReference>
<dbReference type="RefSeq" id="WP_182326183.1">
    <property type="nucleotide sequence ID" value="NZ_CP058554.1"/>
</dbReference>
<evidence type="ECO:0000313" key="11">
    <source>
        <dbReference type="Proteomes" id="UP000515240"/>
    </source>
</evidence>
<accession>A0A7G5ECM5</accession>
<keyword evidence="7" id="KW-0472">Membrane</keyword>
<dbReference type="InterPro" id="IPR011006">
    <property type="entry name" value="CheY-like_superfamily"/>
</dbReference>
<evidence type="ECO:0000313" key="10">
    <source>
        <dbReference type="EMBL" id="QMV71750.1"/>
    </source>
</evidence>
<dbReference type="SMART" id="SM00388">
    <property type="entry name" value="HisKA"/>
    <property type="match status" value="1"/>
</dbReference>
<comment type="catalytic activity">
    <reaction evidence="1">
        <text>ATP + protein L-histidine = ADP + protein N-phospho-L-histidine.</text>
        <dbReference type="EC" id="2.7.13.3"/>
    </reaction>
</comment>
<feature type="domain" description="Histidine kinase" evidence="8">
    <location>
        <begin position="305"/>
        <end position="518"/>
    </location>
</feature>
<proteinExistence type="predicted"/>
<evidence type="ECO:0000259" key="9">
    <source>
        <dbReference type="PROSITE" id="PS50110"/>
    </source>
</evidence>
<dbReference type="Proteomes" id="UP000515240">
    <property type="component" value="Chromosome"/>
</dbReference>
<evidence type="ECO:0000256" key="1">
    <source>
        <dbReference type="ARBA" id="ARBA00000085"/>
    </source>
</evidence>
<dbReference type="InterPro" id="IPR036890">
    <property type="entry name" value="HATPase_C_sf"/>
</dbReference>
<dbReference type="SUPFAM" id="SSF52172">
    <property type="entry name" value="CheY-like"/>
    <property type="match status" value="1"/>
</dbReference>
<keyword evidence="4" id="KW-0902">Two-component regulatory system</keyword>
<dbReference type="InterPro" id="IPR001789">
    <property type="entry name" value="Sig_transdc_resp-reg_receiver"/>
</dbReference>
<evidence type="ECO:0000256" key="4">
    <source>
        <dbReference type="ARBA" id="ARBA00023012"/>
    </source>
</evidence>
<evidence type="ECO:0000256" key="6">
    <source>
        <dbReference type="SAM" id="MobiDB-lite"/>
    </source>
</evidence>
<sequence>MADPRMAGSPSPPAPLPPLASQAAPEKRNFPMSVTSRILLMLMILAVGIAVVFALTLQGLRRTNQALQQLSSVEMEQLIASTRVMQQSEMIGSYARLVAITHDMGERRLNMVELTDRMGWLDKLLGEMTQTRLDGSIDPLMQSKRNALNANVQKLSQAIFQPAQHGLDDRAVFQLVAENQMLATDMSLLASRAAADLRRQLNERSVQLSRDVAAQQTNLNWLVAVLILCVVMAGIYMHASVSRRLVALRREVSNDEFGGIYAVPQQWGDEIDQLGRAIASYKKHLSDHTRSAQNAVRAKNRFLAGASHDLRQPVQALNLFLETLRGSGLNAQQSVVLEHARAALSASREMLDTLMDYSRIEAGVLDPKFQPVAIAGFLRRLEKEFGPQADAKNLVFRVRDSEDWIYTDQSLLFMLLRNLVSNALRYTDQGGVLLGVRKRGMQRVIEVWDTGMGIDAEHHDLIFQKFRQVGEDHHMGSKGLGLGLAIVRELADILNVQVALSSIPGRGSVFRVSLMAEAVPAGGYGLVAGLWEQPDDGDYSSLHGLKVLVVDDEPLVRVGLASMLEQWHCQVMSAATVDQVRRLIGHMQESNSKPFDVVLTDLRLSATEDGSMVVRAVRDATAEHLPWQQMLPHYVILTGDTAPKRLQMANSLGATLMHKPIDPRQLHKLLARELQLRCDIEEFMETQPPADIDEAIDKA</sequence>
<dbReference type="SMART" id="SM00448">
    <property type="entry name" value="REC"/>
    <property type="match status" value="1"/>
</dbReference>
<evidence type="ECO:0000256" key="3">
    <source>
        <dbReference type="ARBA" id="ARBA00022553"/>
    </source>
</evidence>
<dbReference type="EC" id="2.7.13.3" evidence="2"/>
<dbReference type="EMBL" id="CP058554">
    <property type="protein sequence ID" value="QMV71750.1"/>
    <property type="molecule type" value="Genomic_DNA"/>
</dbReference>
<feature type="region of interest" description="Disordered" evidence="6">
    <location>
        <begin position="1"/>
        <end position="26"/>
    </location>
</feature>
<dbReference type="Gene3D" id="3.30.565.10">
    <property type="entry name" value="Histidine kinase-like ATPase, C-terminal domain"/>
    <property type="match status" value="1"/>
</dbReference>
<protein>
    <recommendedName>
        <fullName evidence="2">histidine kinase</fullName>
        <ecNumber evidence="2">2.7.13.3</ecNumber>
    </recommendedName>
</protein>
<feature type="modified residue" description="4-aspartylphosphate" evidence="5">
    <location>
        <position position="601"/>
    </location>
</feature>
<evidence type="ECO:0000256" key="2">
    <source>
        <dbReference type="ARBA" id="ARBA00012438"/>
    </source>
</evidence>
<dbReference type="PROSITE" id="PS50110">
    <property type="entry name" value="RESPONSE_REGULATORY"/>
    <property type="match status" value="1"/>
</dbReference>
<dbReference type="SUPFAM" id="SSF55874">
    <property type="entry name" value="ATPase domain of HSP90 chaperone/DNA topoisomerase II/histidine kinase"/>
    <property type="match status" value="1"/>
</dbReference>
<evidence type="ECO:0000256" key="7">
    <source>
        <dbReference type="SAM" id="Phobius"/>
    </source>
</evidence>
<dbReference type="InterPro" id="IPR004358">
    <property type="entry name" value="Sig_transdc_His_kin-like_C"/>
</dbReference>
<dbReference type="Gene3D" id="1.10.287.130">
    <property type="match status" value="1"/>
</dbReference>
<dbReference type="Pfam" id="PF00512">
    <property type="entry name" value="HisKA"/>
    <property type="match status" value="1"/>
</dbReference>
<dbReference type="Gene3D" id="3.40.50.2300">
    <property type="match status" value="1"/>
</dbReference>
<dbReference type="SMART" id="SM00387">
    <property type="entry name" value="HATPase_c"/>
    <property type="match status" value="1"/>
</dbReference>
<feature type="transmembrane region" description="Helical" evidence="7">
    <location>
        <begin position="38"/>
        <end position="57"/>
    </location>
</feature>
<dbReference type="InterPro" id="IPR003661">
    <property type="entry name" value="HisK_dim/P_dom"/>
</dbReference>
<feature type="domain" description="Response regulatory" evidence="9">
    <location>
        <begin position="546"/>
        <end position="674"/>
    </location>
</feature>
<dbReference type="CDD" id="cd00082">
    <property type="entry name" value="HisKA"/>
    <property type="match status" value="1"/>
</dbReference>
<dbReference type="GO" id="GO:0000155">
    <property type="term" value="F:phosphorelay sensor kinase activity"/>
    <property type="evidence" value="ECO:0007669"/>
    <property type="project" value="InterPro"/>
</dbReference>
<evidence type="ECO:0000259" key="8">
    <source>
        <dbReference type="PROSITE" id="PS50109"/>
    </source>
</evidence>
<dbReference type="CDD" id="cd00156">
    <property type="entry name" value="REC"/>
    <property type="match status" value="1"/>
</dbReference>
<dbReference type="PANTHER" id="PTHR45339">
    <property type="entry name" value="HYBRID SIGNAL TRANSDUCTION HISTIDINE KINASE J"/>
    <property type="match status" value="1"/>
</dbReference>
<name>A0A7G5ECM5_9BURK</name>